<evidence type="ECO:0008006" key="3">
    <source>
        <dbReference type="Google" id="ProtNLM"/>
    </source>
</evidence>
<gene>
    <name evidence="1" type="ORF">N5A92_21465</name>
</gene>
<accession>A0ABT2LUQ8</accession>
<organism evidence="1 2">
    <name type="scientific">Chelativorans salis</name>
    <dbReference type="NCBI Taxonomy" id="2978478"/>
    <lineage>
        <taxon>Bacteria</taxon>
        <taxon>Pseudomonadati</taxon>
        <taxon>Pseudomonadota</taxon>
        <taxon>Alphaproteobacteria</taxon>
        <taxon>Hyphomicrobiales</taxon>
        <taxon>Phyllobacteriaceae</taxon>
        <taxon>Chelativorans</taxon>
    </lineage>
</organism>
<reference evidence="1 2" key="1">
    <citation type="submission" date="2022-09" db="EMBL/GenBank/DDBJ databases">
        <title>Chelativorans salina sp. nov., a novel slightly halophilic bacterium isolated from a saline lake sediment enrichment.</title>
        <authorList>
            <person name="Gao L."/>
            <person name="Fang B.-Z."/>
            <person name="Li W.-J."/>
        </authorList>
    </citation>
    <scope>NUCLEOTIDE SEQUENCE [LARGE SCALE GENOMIC DNA]</scope>
    <source>
        <strain evidence="1 2">EGI FJ00035</strain>
    </source>
</reference>
<dbReference type="InterPro" id="IPR013783">
    <property type="entry name" value="Ig-like_fold"/>
</dbReference>
<name>A0ABT2LUQ8_9HYPH</name>
<comment type="caution">
    <text evidence="1">The sequence shown here is derived from an EMBL/GenBank/DDBJ whole genome shotgun (WGS) entry which is preliminary data.</text>
</comment>
<dbReference type="Gene3D" id="2.60.40.10">
    <property type="entry name" value="Immunoglobulins"/>
    <property type="match status" value="1"/>
</dbReference>
<evidence type="ECO:0000313" key="2">
    <source>
        <dbReference type="Proteomes" id="UP001320831"/>
    </source>
</evidence>
<dbReference type="RefSeq" id="WP_260906175.1">
    <property type="nucleotide sequence ID" value="NZ_JAOCZP010000008.1"/>
</dbReference>
<evidence type="ECO:0000313" key="1">
    <source>
        <dbReference type="EMBL" id="MCT7377592.1"/>
    </source>
</evidence>
<proteinExistence type="predicted"/>
<dbReference type="Proteomes" id="UP001320831">
    <property type="component" value="Unassembled WGS sequence"/>
</dbReference>
<dbReference type="SUPFAM" id="SSF117074">
    <property type="entry name" value="Hypothetical protein PA1324"/>
    <property type="match status" value="1"/>
</dbReference>
<keyword evidence="2" id="KW-1185">Reference proteome</keyword>
<sequence>MTAVSNVATAEVEVVIEPIFDCGDVIGKVFDDINRNGYQDEGEPGLADVRVATVDGLLITTDQHGRFNVACADLPDGRIGSTFIMKLDPRTLPTGYRIVSENPRTVRLTAGKASRVNFAAAVGRVVRLDLNDAAFEPGLADLRPEWLVQLPRLISLLEVEESVLRLAYIDAAADRKLAGHRARKLRRTIADLWKVRPRRYRLEIETRIEMRQ</sequence>
<dbReference type="EMBL" id="JAOCZP010000008">
    <property type="protein sequence ID" value="MCT7377592.1"/>
    <property type="molecule type" value="Genomic_DNA"/>
</dbReference>
<protein>
    <recommendedName>
        <fullName evidence="3">SD-repeat containing protein B domain-containing protein</fullName>
    </recommendedName>
</protein>